<dbReference type="GO" id="GO:0005829">
    <property type="term" value="C:cytosol"/>
    <property type="evidence" value="ECO:0007669"/>
    <property type="project" value="TreeGrafter"/>
</dbReference>
<dbReference type="SMART" id="SM00465">
    <property type="entry name" value="GIYc"/>
    <property type="match status" value="1"/>
</dbReference>
<dbReference type="InterPro" id="IPR047296">
    <property type="entry name" value="GIY-YIG_UvrC_Cho"/>
</dbReference>
<evidence type="ECO:0000256" key="4">
    <source>
        <dbReference type="ARBA" id="ARBA00049244"/>
    </source>
</evidence>
<comment type="catalytic activity">
    <reaction evidence="4">
        <text>DNA(n) + a 2'-deoxyribonucleoside 5'-triphosphate = DNA(n+1) + diphosphate</text>
        <dbReference type="Rhea" id="RHEA:22508"/>
        <dbReference type="Rhea" id="RHEA-COMP:17339"/>
        <dbReference type="Rhea" id="RHEA-COMP:17340"/>
        <dbReference type="ChEBI" id="CHEBI:33019"/>
        <dbReference type="ChEBI" id="CHEBI:61560"/>
        <dbReference type="ChEBI" id="CHEBI:173112"/>
        <dbReference type="EC" id="2.7.7.7"/>
    </reaction>
</comment>
<organism evidence="6 7">
    <name type="scientific">Noviherbaspirillum humi</name>
    <dbReference type="NCBI Taxonomy" id="1688639"/>
    <lineage>
        <taxon>Bacteria</taxon>
        <taxon>Pseudomonadati</taxon>
        <taxon>Pseudomonadota</taxon>
        <taxon>Betaproteobacteria</taxon>
        <taxon>Burkholderiales</taxon>
        <taxon>Oxalobacteraceae</taxon>
        <taxon>Noviherbaspirillum</taxon>
    </lineage>
</organism>
<dbReference type="FunFam" id="3.30.420.10:FF:000045">
    <property type="entry name" value="3'-5' exonuclease DinG"/>
    <property type="match status" value="1"/>
</dbReference>
<dbReference type="PROSITE" id="PS50164">
    <property type="entry name" value="GIY_YIG"/>
    <property type="match status" value="1"/>
</dbReference>
<dbReference type="InterPro" id="IPR012337">
    <property type="entry name" value="RNaseH-like_sf"/>
</dbReference>
<gene>
    <name evidence="6" type="ORF">SAMN06265795_11843</name>
</gene>
<dbReference type="GO" id="GO:0003887">
    <property type="term" value="F:DNA-directed DNA polymerase activity"/>
    <property type="evidence" value="ECO:0007669"/>
    <property type="project" value="UniProtKB-EC"/>
</dbReference>
<dbReference type="InterPro" id="IPR000305">
    <property type="entry name" value="GIY-YIG_endonuc"/>
</dbReference>
<comment type="subunit">
    <text evidence="3">DNA polymerase III contains a core (composed of alpha, epsilon and theta chains) that associates with a tau subunit. This core dimerizes to form the POLIII' complex. PolIII' associates with the gamma complex (composed of gamma, delta, delta', psi and chi chains) and with the beta chain to form the complete DNA polymerase III complex.</text>
</comment>
<evidence type="ECO:0000259" key="5">
    <source>
        <dbReference type="PROSITE" id="PS50164"/>
    </source>
</evidence>
<dbReference type="GO" id="GO:0003677">
    <property type="term" value="F:DNA binding"/>
    <property type="evidence" value="ECO:0007669"/>
    <property type="project" value="InterPro"/>
</dbReference>
<dbReference type="Pfam" id="PF00929">
    <property type="entry name" value="RNase_T"/>
    <property type="match status" value="1"/>
</dbReference>
<accession>A0A239L126</accession>
<evidence type="ECO:0000313" key="6">
    <source>
        <dbReference type="EMBL" id="SNT23439.1"/>
    </source>
</evidence>
<dbReference type="Gene3D" id="3.30.420.10">
    <property type="entry name" value="Ribonuclease H-like superfamily/Ribonuclease H"/>
    <property type="match status" value="1"/>
</dbReference>
<evidence type="ECO:0000256" key="2">
    <source>
        <dbReference type="ARBA" id="ARBA00025483"/>
    </source>
</evidence>
<dbReference type="PANTHER" id="PTHR30231:SF37">
    <property type="entry name" value="EXODEOXYRIBONUCLEASE 10"/>
    <property type="match status" value="1"/>
</dbReference>
<name>A0A239L126_9BURK</name>
<dbReference type="Pfam" id="PF01541">
    <property type="entry name" value="GIY-YIG"/>
    <property type="match status" value="1"/>
</dbReference>
<protein>
    <recommendedName>
        <fullName evidence="1">DNA-directed DNA polymerase</fullName>
        <ecNumber evidence="1">2.7.7.7</ecNumber>
    </recommendedName>
</protein>
<dbReference type="GO" id="GO:0045004">
    <property type="term" value="P:DNA replication proofreading"/>
    <property type="evidence" value="ECO:0007669"/>
    <property type="project" value="TreeGrafter"/>
</dbReference>
<dbReference type="SUPFAM" id="SSF53098">
    <property type="entry name" value="Ribonuclease H-like"/>
    <property type="match status" value="1"/>
</dbReference>
<dbReference type="PANTHER" id="PTHR30231">
    <property type="entry name" value="DNA POLYMERASE III SUBUNIT EPSILON"/>
    <property type="match status" value="1"/>
</dbReference>
<dbReference type="InterPro" id="IPR006054">
    <property type="entry name" value="DnaQ"/>
</dbReference>
<sequence length="478" mass="53268">MATSSTLPQTVLSAVLSASLPFASRFPIAFVDLETTGGAATADRITEIGIIEVDADGVREWSSLVNPQAPIPEFIQQLTGISNEMVADAPTFAELADEISARLEGKIFIAHNARFDHGFLKNEFKRTGHAFRPAVLCTVRLSRKLFPGFARHSLDAIAERHRLQVTQRHRALGDAQLLWQFWQKIHEEHAPEAVEETVSKLISRPSLPSHLDAAQIEAIPSTHGVYLFYGANGMPLYIGKANNLRRRVLSHFSGDHLASKELEISQQTERIDWIPAVGELGALLQEARLVKQLMPSHNVLLRDNREICAWRLYPRNGQLKATLVGTDDMFFAHDPQLYGLFDNKRQAKAALKSFADQHALCHVVLGLEKLRDRSACFASQVKKCLGACDGREPSDAHNARVLEAMQPWQVQPWPYEGAVALRENGGLHVVDGWAYYGTVETLEEAAALVATGKRRFDVDVYRIVGKWLERNPGRVQLL</sequence>
<reference evidence="6 7" key="1">
    <citation type="submission" date="2017-06" db="EMBL/GenBank/DDBJ databases">
        <authorList>
            <person name="Kim H.J."/>
            <person name="Triplett B.A."/>
        </authorList>
    </citation>
    <scope>NUCLEOTIDE SEQUENCE [LARGE SCALE GENOMIC DNA]</scope>
    <source>
        <strain evidence="6 7">U15</strain>
    </source>
</reference>
<dbReference type="Gene3D" id="3.40.1440.10">
    <property type="entry name" value="GIY-YIG endonuclease"/>
    <property type="match status" value="1"/>
</dbReference>
<dbReference type="GO" id="GO:0006289">
    <property type="term" value="P:nucleotide-excision repair"/>
    <property type="evidence" value="ECO:0007669"/>
    <property type="project" value="InterPro"/>
</dbReference>
<comment type="function">
    <text evidence="2">DNA polymerase III is a complex, multichain enzyme responsible for most of the replicative synthesis in bacteria. The epsilon subunit contain the editing function and is a proofreading 3'-5' exonuclease.</text>
</comment>
<dbReference type="OrthoDB" id="9804290at2"/>
<dbReference type="InterPro" id="IPR013520">
    <property type="entry name" value="Ribonucl_H"/>
</dbReference>
<dbReference type="SMART" id="SM00479">
    <property type="entry name" value="EXOIII"/>
    <property type="match status" value="1"/>
</dbReference>
<proteinExistence type="predicted"/>
<dbReference type="EC" id="2.7.7.7" evidence="1"/>
<evidence type="ECO:0000256" key="1">
    <source>
        <dbReference type="ARBA" id="ARBA00012417"/>
    </source>
</evidence>
<dbReference type="NCBIfam" id="TIGR00573">
    <property type="entry name" value="dnaq"/>
    <property type="match status" value="1"/>
</dbReference>
<dbReference type="GO" id="GO:0008408">
    <property type="term" value="F:3'-5' exonuclease activity"/>
    <property type="evidence" value="ECO:0007669"/>
    <property type="project" value="TreeGrafter"/>
</dbReference>
<keyword evidence="7" id="KW-1185">Reference proteome</keyword>
<dbReference type="CDD" id="cd10434">
    <property type="entry name" value="GIY-YIG_UvrC_Cho"/>
    <property type="match status" value="1"/>
</dbReference>
<dbReference type="InterPro" id="IPR036397">
    <property type="entry name" value="RNaseH_sf"/>
</dbReference>
<dbReference type="SUPFAM" id="SSF82771">
    <property type="entry name" value="GIY-YIG endonuclease"/>
    <property type="match status" value="1"/>
</dbReference>
<evidence type="ECO:0000256" key="3">
    <source>
        <dbReference type="ARBA" id="ARBA00026073"/>
    </source>
</evidence>
<dbReference type="CDD" id="cd06127">
    <property type="entry name" value="DEDDh"/>
    <property type="match status" value="1"/>
</dbReference>
<dbReference type="AlphaFoldDB" id="A0A239L126"/>
<dbReference type="InterPro" id="IPR035901">
    <property type="entry name" value="GIY-YIG_endonuc_sf"/>
</dbReference>
<dbReference type="Proteomes" id="UP000198284">
    <property type="component" value="Unassembled WGS sequence"/>
</dbReference>
<evidence type="ECO:0000313" key="7">
    <source>
        <dbReference type="Proteomes" id="UP000198284"/>
    </source>
</evidence>
<dbReference type="EMBL" id="FZOT01000018">
    <property type="protein sequence ID" value="SNT23439.1"/>
    <property type="molecule type" value="Genomic_DNA"/>
</dbReference>
<feature type="domain" description="GIY-YIG" evidence="5">
    <location>
        <begin position="221"/>
        <end position="299"/>
    </location>
</feature>